<proteinExistence type="predicted"/>
<name>A0ABQ9WR92_9EUKA</name>
<organism evidence="2 3">
    <name type="scientific">Blattamonas nauphoetae</name>
    <dbReference type="NCBI Taxonomy" id="2049346"/>
    <lineage>
        <taxon>Eukaryota</taxon>
        <taxon>Metamonada</taxon>
        <taxon>Preaxostyla</taxon>
        <taxon>Oxymonadida</taxon>
        <taxon>Blattamonas</taxon>
    </lineage>
</organism>
<accession>A0ABQ9WR92</accession>
<keyword evidence="3" id="KW-1185">Reference proteome</keyword>
<dbReference type="Proteomes" id="UP001281761">
    <property type="component" value="Unassembled WGS sequence"/>
</dbReference>
<dbReference type="EMBL" id="JARBJD010000457">
    <property type="protein sequence ID" value="KAK2941838.1"/>
    <property type="molecule type" value="Genomic_DNA"/>
</dbReference>
<evidence type="ECO:0000256" key="1">
    <source>
        <dbReference type="SAM" id="MobiDB-lite"/>
    </source>
</evidence>
<sequence>MLSDDGRGDDSEHAEVASTPAPSPPDELRANWIALSESPVTQRSEQLTISSFDVVSKQVMQCPPLSVNDENSTFSSFADPPLTSTTFDTIASTPLRGTHTMQSTAILHSASQHSLIEKAQTRKAQ</sequence>
<feature type="compositionally biased region" description="Basic and acidic residues" evidence="1">
    <location>
        <begin position="1"/>
        <end position="15"/>
    </location>
</feature>
<comment type="caution">
    <text evidence="2">The sequence shown here is derived from an EMBL/GenBank/DDBJ whole genome shotgun (WGS) entry which is preliminary data.</text>
</comment>
<protein>
    <submittedName>
        <fullName evidence="2">Uncharacterized protein</fullName>
    </submittedName>
</protein>
<reference evidence="2 3" key="1">
    <citation type="journal article" date="2022" name="bioRxiv">
        <title>Genomics of Preaxostyla Flagellates Illuminates Evolutionary Transitions and the Path Towards Mitochondrial Loss.</title>
        <authorList>
            <person name="Novak L.V.F."/>
            <person name="Treitli S.C."/>
            <person name="Pyrih J."/>
            <person name="Halakuc P."/>
            <person name="Pipaliya S.V."/>
            <person name="Vacek V."/>
            <person name="Brzon O."/>
            <person name="Soukal P."/>
            <person name="Eme L."/>
            <person name="Dacks J.B."/>
            <person name="Karnkowska A."/>
            <person name="Elias M."/>
            <person name="Hampl V."/>
        </authorList>
    </citation>
    <scope>NUCLEOTIDE SEQUENCE [LARGE SCALE GENOMIC DNA]</scope>
    <source>
        <strain evidence="2">NAU3</strain>
        <tissue evidence="2">Gut</tissue>
    </source>
</reference>
<gene>
    <name evidence="2" type="ORF">BLNAU_23244</name>
</gene>
<evidence type="ECO:0000313" key="3">
    <source>
        <dbReference type="Proteomes" id="UP001281761"/>
    </source>
</evidence>
<feature type="region of interest" description="Disordered" evidence="1">
    <location>
        <begin position="1"/>
        <end position="27"/>
    </location>
</feature>
<evidence type="ECO:0000313" key="2">
    <source>
        <dbReference type="EMBL" id="KAK2941838.1"/>
    </source>
</evidence>